<evidence type="ECO:0000256" key="10">
    <source>
        <dbReference type="ARBA" id="ARBA00034135"/>
    </source>
</evidence>
<evidence type="ECO:0000256" key="7">
    <source>
        <dbReference type="ARBA" id="ARBA00023030"/>
    </source>
</evidence>
<feature type="chain" id="PRO_5028506950" description="Interleukin-5" evidence="11">
    <location>
        <begin position="21"/>
        <end position="139"/>
    </location>
</feature>
<dbReference type="PANTHER" id="PTHR48491">
    <property type="entry name" value="INTERLEUKIN-5"/>
    <property type="match status" value="1"/>
</dbReference>
<comment type="function">
    <text evidence="11">Homodimeric cytokine expressed predominantly by T-lymphocytes and NK cells that plays an important role in the survival, differentiation, and chemotaxis of eosinophils. Acts also on activated and resting B-cells to induce immunoglobulin production, growth, and differentiation. Mechanistically, exerts its biological effects through a receptor composed of IL5RA subunit and the cytokine receptor common subunit beta/CSF2RB. Binding to the receptor leads to activation of various kinases including LYN, SYK and JAK2 and thereby propagates signals through the RAS-MAPK and JAK-STAT5 pathways respectively.</text>
</comment>
<comment type="similarity">
    <text evidence="2 11">Belongs to the IL-5 family.</text>
</comment>
<evidence type="ECO:0000256" key="4">
    <source>
        <dbReference type="ARBA" id="ARBA00022514"/>
    </source>
</evidence>
<keyword evidence="7 11" id="KW-0339">Growth factor</keyword>
<dbReference type="FunCoup" id="A0A6P5KQH0">
    <property type="interactions" value="643"/>
</dbReference>
<dbReference type="GO" id="GO:0005125">
    <property type="term" value="F:cytokine activity"/>
    <property type="evidence" value="ECO:0007669"/>
    <property type="project" value="UniProtKB-UniRule"/>
</dbReference>
<dbReference type="RefSeq" id="XP_020847067.1">
    <property type="nucleotide sequence ID" value="XM_020991408.1"/>
</dbReference>
<organism evidence="12 13">
    <name type="scientific">Phascolarctos cinereus</name>
    <name type="common">Koala</name>
    <dbReference type="NCBI Taxonomy" id="38626"/>
    <lineage>
        <taxon>Eukaryota</taxon>
        <taxon>Metazoa</taxon>
        <taxon>Chordata</taxon>
        <taxon>Craniata</taxon>
        <taxon>Vertebrata</taxon>
        <taxon>Euteleostomi</taxon>
        <taxon>Mammalia</taxon>
        <taxon>Metatheria</taxon>
        <taxon>Diprotodontia</taxon>
        <taxon>Phascolarctidae</taxon>
        <taxon>Phascolarctos</taxon>
    </lineage>
</organism>
<dbReference type="AlphaFoldDB" id="A0A6P5KQH0"/>
<accession>A0A6P5KQH0</accession>
<evidence type="ECO:0000256" key="5">
    <source>
        <dbReference type="ARBA" id="ARBA00022525"/>
    </source>
</evidence>
<dbReference type="Proteomes" id="UP000515140">
    <property type="component" value="Unplaced"/>
</dbReference>
<dbReference type="PANTHER" id="PTHR48491:SF1">
    <property type="entry name" value="INTERLEUKIN-5"/>
    <property type="match status" value="1"/>
</dbReference>
<dbReference type="InParanoid" id="A0A6P5KQH0"/>
<feature type="signal peptide" evidence="11">
    <location>
        <begin position="1"/>
        <end position="20"/>
    </location>
</feature>
<dbReference type="InterPro" id="IPR000186">
    <property type="entry name" value="IL-5"/>
</dbReference>
<dbReference type="SUPFAM" id="SSF47266">
    <property type="entry name" value="4-helical cytokines"/>
    <property type="match status" value="1"/>
</dbReference>
<proteinExistence type="inferred from homology"/>
<dbReference type="GO" id="GO:0005615">
    <property type="term" value="C:extracellular space"/>
    <property type="evidence" value="ECO:0007669"/>
    <property type="project" value="UniProtKB-UniRule"/>
</dbReference>
<evidence type="ECO:0000256" key="11">
    <source>
        <dbReference type="RuleBase" id="RU363136"/>
    </source>
</evidence>
<dbReference type="GO" id="GO:0005137">
    <property type="term" value="F:interleukin-5 receptor binding"/>
    <property type="evidence" value="ECO:0007669"/>
    <property type="project" value="UniProtKB-UniRule"/>
</dbReference>
<keyword evidence="6 11" id="KW-0732">Signal</keyword>
<dbReference type="GeneID" id="110211821"/>
<dbReference type="GO" id="GO:0006955">
    <property type="term" value="P:immune response"/>
    <property type="evidence" value="ECO:0007669"/>
    <property type="project" value="UniProtKB-UniRule"/>
</dbReference>
<evidence type="ECO:0000256" key="2">
    <source>
        <dbReference type="ARBA" id="ARBA00006740"/>
    </source>
</evidence>
<protein>
    <recommendedName>
        <fullName evidence="3 11">Interleukin-5</fullName>
    </recommendedName>
    <alternativeName>
        <fullName evidence="11">Eosinophil differentiation factor</fullName>
    </alternativeName>
</protein>
<keyword evidence="4 11" id="KW-0202">Cytokine</keyword>
<dbReference type="PRINTS" id="PR00432">
    <property type="entry name" value="INTERLEUKIN5"/>
</dbReference>
<dbReference type="GO" id="GO:0008083">
    <property type="term" value="F:growth factor activity"/>
    <property type="evidence" value="ECO:0007669"/>
    <property type="project" value="UniProtKB-UniRule"/>
</dbReference>
<gene>
    <name evidence="11 13" type="primary">IL5</name>
</gene>
<keyword evidence="8 11" id="KW-1015">Disulfide bond</keyword>
<dbReference type="InterPro" id="IPR009079">
    <property type="entry name" value="4_helix_cytokine-like_core"/>
</dbReference>
<name>A0A6P5KQH0_PHACI</name>
<comment type="subcellular location">
    <subcellularLocation>
        <location evidence="1 11">Secreted</location>
    </subcellularLocation>
</comment>
<evidence type="ECO:0000256" key="6">
    <source>
        <dbReference type="ARBA" id="ARBA00022729"/>
    </source>
</evidence>
<evidence type="ECO:0000256" key="3">
    <source>
        <dbReference type="ARBA" id="ARBA00019463"/>
    </source>
</evidence>
<evidence type="ECO:0000313" key="12">
    <source>
        <dbReference type="Proteomes" id="UP000515140"/>
    </source>
</evidence>
<keyword evidence="5 11" id="KW-0964">Secreted</keyword>
<dbReference type="Pfam" id="PF02025">
    <property type="entry name" value="IL5"/>
    <property type="match status" value="1"/>
</dbReference>
<evidence type="ECO:0000256" key="9">
    <source>
        <dbReference type="ARBA" id="ARBA00023180"/>
    </source>
</evidence>
<keyword evidence="12" id="KW-1185">Reference proteome</keyword>
<reference evidence="13" key="1">
    <citation type="submission" date="2025-08" db="UniProtKB">
        <authorList>
            <consortium name="RefSeq"/>
        </authorList>
    </citation>
    <scope>IDENTIFICATION</scope>
    <source>
        <tissue evidence="13">Spleen</tissue>
    </source>
</reference>
<dbReference type="CTD" id="3567"/>
<dbReference type="KEGG" id="pcw:110211821"/>
<evidence type="ECO:0000313" key="13">
    <source>
        <dbReference type="RefSeq" id="XP_020847067.1"/>
    </source>
</evidence>
<keyword evidence="9 11" id="KW-0325">Glycoprotein</keyword>
<evidence type="ECO:0000256" key="8">
    <source>
        <dbReference type="ARBA" id="ARBA00023157"/>
    </source>
</evidence>
<dbReference type="Gene3D" id="1.20.1250.10">
    <property type="match status" value="1"/>
</dbReference>
<comment type="subunit">
    <text evidence="10">Homodimer; disulfide-linked. Interacts with IL5RA. Interacts with CSF2RB.</text>
</comment>
<evidence type="ECO:0000256" key="1">
    <source>
        <dbReference type="ARBA" id="ARBA00004613"/>
    </source>
</evidence>
<sequence length="139" mass="15643">MMKMLVCLPLLALCAGYAYGIATGNPVNSLVTETLSLITAHRTLLIGNGTLRISIPDPQNHPLCIEEIFQGIEALKSQTAEDNVVEKIFQNLSSLKEYITAKEKQCGGERRRVEQFLDYLQDFLRIVNTQWNAEWTVES</sequence>